<comment type="similarity">
    <text evidence="1 7">Belongs to the CcmH/CycL/Ccl2/NrfF family.</text>
</comment>
<proteinExistence type="inferred from homology"/>
<organism evidence="9 10">
    <name type="scientific">Parvularcula maris</name>
    <dbReference type="NCBI Taxonomy" id="2965077"/>
    <lineage>
        <taxon>Bacteria</taxon>
        <taxon>Pseudomonadati</taxon>
        <taxon>Pseudomonadota</taxon>
        <taxon>Alphaproteobacteria</taxon>
        <taxon>Parvularculales</taxon>
        <taxon>Parvularculaceae</taxon>
        <taxon>Parvularcula</taxon>
    </lineage>
</organism>
<name>A0A9X2LA07_9PROT</name>
<dbReference type="InterPro" id="IPR051263">
    <property type="entry name" value="C-type_cytochrome_biogenesis"/>
</dbReference>
<evidence type="ECO:0000256" key="5">
    <source>
        <dbReference type="ARBA" id="ARBA00022748"/>
    </source>
</evidence>
<dbReference type="PANTHER" id="PTHR47870:SF1">
    <property type="entry name" value="CYTOCHROME C-TYPE BIOGENESIS PROTEIN CCMH"/>
    <property type="match status" value="1"/>
</dbReference>
<keyword evidence="7" id="KW-1133">Transmembrane helix</keyword>
<dbReference type="GO" id="GO:0046872">
    <property type="term" value="F:metal ion binding"/>
    <property type="evidence" value="ECO:0007669"/>
    <property type="project" value="UniProtKB-KW"/>
</dbReference>
<keyword evidence="7" id="KW-0812">Transmembrane</keyword>
<evidence type="ECO:0000256" key="3">
    <source>
        <dbReference type="ARBA" id="ARBA00022723"/>
    </source>
</evidence>
<comment type="function">
    <text evidence="7">Possible subunit of a heme lyase.</text>
</comment>
<comment type="caution">
    <text evidence="9">The sequence shown here is derived from an EMBL/GenBank/DDBJ whole genome shotgun (WGS) entry which is preliminary data.</text>
</comment>
<evidence type="ECO:0000313" key="10">
    <source>
        <dbReference type="Proteomes" id="UP001142610"/>
    </source>
</evidence>
<dbReference type="Pfam" id="PF03918">
    <property type="entry name" value="CcmH"/>
    <property type="match status" value="1"/>
</dbReference>
<feature type="domain" description="CcmH/CycL/Ccl2/NrfF N-terminal" evidence="8">
    <location>
        <begin position="13"/>
        <end position="114"/>
    </location>
</feature>
<dbReference type="GO" id="GO:0005886">
    <property type="term" value="C:plasma membrane"/>
    <property type="evidence" value="ECO:0007669"/>
    <property type="project" value="TreeGrafter"/>
</dbReference>
<keyword evidence="10" id="KW-1185">Reference proteome</keyword>
<dbReference type="AlphaFoldDB" id="A0A9X2LA07"/>
<dbReference type="EMBL" id="JANIBC010000008">
    <property type="protein sequence ID" value="MCQ8185856.1"/>
    <property type="molecule type" value="Genomic_DNA"/>
</dbReference>
<dbReference type="Gene3D" id="1.10.8.640">
    <property type="entry name" value="Cytochrome C biogenesis protein"/>
    <property type="match status" value="1"/>
</dbReference>
<dbReference type="Proteomes" id="UP001142610">
    <property type="component" value="Unassembled WGS sequence"/>
</dbReference>
<dbReference type="PANTHER" id="PTHR47870">
    <property type="entry name" value="CYTOCHROME C-TYPE BIOGENESIS PROTEIN CCMH"/>
    <property type="match status" value="1"/>
</dbReference>
<dbReference type="InterPro" id="IPR038297">
    <property type="entry name" value="CcmH/CycL/NrfF/Ccl2_sf"/>
</dbReference>
<evidence type="ECO:0000259" key="8">
    <source>
        <dbReference type="Pfam" id="PF03918"/>
    </source>
</evidence>
<dbReference type="RefSeq" id="WP_256619747.1">
    <property type="nucleotide sequence ID" value="NZ_JANIBC010000008.1"/>
</dbReference>
<evidence type="ECO:0000256" key="4">
    <source>
        <dbReference type="ARBA" id="ARBA00022729"/>
    </source>
</evidence>
<sequence>MIAAVLLFLAALTPEQAARAERIAKDIRCVVCQNQSVADSEAELAKVMRRIIEERIAAGDNDAEVRGYLVARYGETVLLRPTAEGANIVLWAAPAMVLVLGALWAFSLLRGGAKAAS</sequence>
<evidence type="ECO:0000256" key="7">
    <source>
        <dbReference type="RuleBase" id="RU364112"/>
    </source>
</evidence>
<evidence type="ECO:0000256" key="6">
    <source>
        <dbReference type="ARBA" id="ARBA00023004"/>
    </source>
</evidence>
<keyword evidence="4 7" id="KW-0732">Signal</keyword>
<keyword evidence="7" id="KW-0472">Membrane</keyword>
<evidence type="ECO:0000256" key="1">
    <source>
        <dbReference type="ARBA" id="ARBA00010342"/>
    </source>
</evidence>
<dbReference type="GO" id="GO:0017004">
    <property type="term" value="P:cytochrome complex assembly"/>
    <property type="evidence" value="ECO:0007669"/>
    <property type="project" value="UniProtKB-KW"/>
</dbReference>
<gene>
    <name evidence="9" type="ORF">NOG11_10675</name>
</gene>
<reference evidence="9" key="1">
    <citation type="submission" date="2022-07" db="EMBL/GenBank/DDBJ databases">
        <title>Parvularcula maris sp. nov., an algicidal bacterium isolated from seawater.</title>
        <authorList>
            <person name="Li F."/>
        </authorList>
    </citation>
    <scope>NUCLEOTIDE SEQUENCE</scope>
    <source>
        <strain evidence="9">BGMRC 0090</strain>
    </source>
</reference>
<evidence type="ECO:0000256" key="2">
    <source>
        <dbReference type="ARBA" id="ARBA00022617"/>
    </source>
</evidence>
<keyword evidence="2 7" id="KW-0349">Heme</keyword>
<evidence type="ECO:0000313" key="9">
    <source>
        <dbReference type="EMBL" id="MCQ8185856.1"/>
    </source>
</evidence>
<keyword evidence="6 7" id="KW-0408">Iron</keyword>
<keyword evidence="5" id="KW-0201">Cytochrome c-type biogenesis</keyword>
<protein>
    <recommendedName>
        <fullName evidence="7">Cytochrome c-type biogenesis protein</fullName>
    </recommendedName>
</protein>
<keyword evidence="3 7" id="KW-0479">Metal-binding</keyword>
<accession>A0A9X2LA07</accession>
<feature type="transmembrane region" description="Helical" evidence="7">
    <location>
        <begin position="88"/>
        <end position="109"/>
    </location>
</feature>
<dbReference type="CDD" id="cd16378">
    <property type="entry name" value="CcmH_N"/>
    <property type="match status" value="1"/>
</dbReference>
<dbReference type="InterPro" id="IPR005616">
    <property type="entry name" value="CcmH/CycL/Ccl2/NrfF_N"/>
</dbReference>